<proteinExistence type="predicted"/>
<evidence type="ECO:0000313" key="1">
    <source>
        <dbReference type="EMBL" id="KKL67616.1"/>
    </source>
</evidence>
<accession>A0A0F9EMW7</accession>
<protein>
    <submittedName>
        <fullName evidence="1">Uncharacterized protein</fullName>
    </submittedName>
</protein>
<dbReference type="EMBL" id="LAZR01026804">
    <property type="protein sequence ID" value="KKL67616.1"/>
    <property type="molecule type" value="Genomic_DNA"/>
</dbReference>
<dbReference type="AlphaFoldDB" id="A0A0F9EMW7"/>
<sequence length="35" mass="4279">VKEDAREVLKKFRWGMELMNKGQLQEVIQILDRYN</sequence>
<comment type="caution">
    <text evidence="1">The sequence shown here is derived from an EMBL/GenBank/DDBJ whole genome shotgun (WGS) entry which is preliminary data.</text>
</comment>
<organism evidence="1">
    <name type="scientific">marine sediment metagenome</name>
    <dbReference type="NCBI Taxonomy" id="412755"/>
    <lineage>
        <taxon>unclassified sequences</taxon>
        <taxon>metagenomes</taxon>
        <taxon>ecological metagenomes</taxon>
    </lineage>
</organism>
<name>A0A0F9EMW7_9ZZZZ</name>
<reference evidence="1" key="1">
    <citation type="journal article" date="2015" name="Nature">
        <title>Complex archaea that bridge the gap between prokaryotes and eukaryotes.</title>
        <authorList>
            <person name="Spang A."/>
            <person name="Saw J.H."/>
            <person name="Jorgensen S.L."/>
            <person name="Zaremba-Niedzwiedzka K."/>
            <person name="Martijn J."/>
            <person name="Lind A.E."/>
            <person name="van Eijk R."/>
            <person name="Schleper C."/>
            <person name="Guy L."/>
            <person name="Ettema T.J."/>
        </authorList>
    </citation>
    <scope>NUCLEOTIDE SEQUENCE</scope>
</reference>
<feature type="non-terminal residue" evidence="1">
    <location>
        <position position="1"/>
    </location>
</feature>
<gene>
    <name evidence="1" type="ORF">LCGC14_2133260</name>
</gene>